<gene>
    <name evidence="1" type="ORF">AB835_11480</name>
</gene>
<organism evidence="1 2">
    <name type="scientific">Candidatus Endobugula sertula</name>
    <name type="common">Bugula neritina bacterial symbiont</name>
    <dbReference type="NCBI Taxonomy" id="62101"/>
    <lineage>
        <taxon>Bacteria</taxon>
        <taxon>Pseudomonadati</taxon>
        <taxon>Pseudomonadota</taxon>
        <taxon>Gammaproteobacteria</taxon>
        <taxon>Cellvibrionales</taxon>
        <taxon>Cellvibrionaceae</taxon>
        <taxon>Candidatus Endobugula</taxon>
    </lineage>
</organism>
<dbReference type="AlphaFoldDB" id="A0A1D2QN18"/>
<accession>A0A1D2QN18</accession>
<evidence type="ECO:0008006" key="3">
    <source>
        <dbReference type="Google" id="ProtNLM"/>
    </source>
</evidence>
<dbReference type="Proteomes" id="UP000242502">
    <property type="component" value="Unassembled WGS sequence"/>
</dbReference>
<evidence type="ECO:0000313" key="2">
    <source>
        <dbReference type="Proteomes" id="UP000242502"/>
    </source>
</evidence>
<dbReference type="EMBL" id="MDLC01000045">
    <property type="protein sequence ID" value="ODS22967.1"/>
    <property type="molecule type" value="Genomic_DNA"/>
</dbReference>
<dbReference type="Gene3D" id="3.40.50.12780">
    <property type="entry name" value="N-terminal domain of ligase-like"/>
    <property type="match status" value="1"/>
</dbReference>
<dbReference type="STRING" id="62101.AB835_11480"/>
<name>A0A1D2QN18_9GAMM</name>
<comment type="caution">
    <text evidence="1">The sequence shown here is derived from an EMBL/GenBank/DDBJ whole genome shotgun (WGS) entry which is preliminary data.</text>
</comment>
<reference evidence="1 2" key="1">
    <citation type="journal article" date="2016" name="Appl. Environ. Microbiol.">
        <title>Lack of Overt Genome Reduction in the Bryostatin-Producing Bryozoan Symbiont "Candidatus Endobugula sertula".</title>
        <authorList>
            <person name="Miller I.J."/>
            <person name="Vanee N."/>
            <person name="Fong S.S."/>
            <person name="Lim-Fong G.E."/>
            <person name="Kwan J.C."/>
        </authorList>
    </citation>
    <scope>NUCLEOTIDE SEQUENCE [LARGE SCALE GENOMIC DNA]</scope>
    <source>
        <strain evidence="1">AB1-4</strain>
    </source>
</reference>
<dbReference type="InterPro" id="IPR012685">
    <property type="entry name" value="CHP02304_F390_synth-rel"/>
</dbReference>
<evidence type="ECO:0000313" key="1">
    <source>
        <dbReference type="EMBL" id="ODS22967.1"/>
    </source>
</evidence>
<dbReference type="PANTHER" id="PTHR36932:SF1">
    <property type="entry name" value="CAPSULAR POLYSACCHARIDE BIOSYNTHESIS PROTEIN"/>
    <property type="match status" value="1"/>
</dbReference>
<protein>
    <recommendedName>
        <fullName evidence="3">Adenylate synthase</fullName>
    </recommendedName>
</protein>
<dbReference type="InterPro" id="IPR042099">
    <property type="entry name" value="ANL_N_sf"/>
</dbReference>
<dbReference type="NCBIfam" id="TIGR02304">
    <property type="entry name" value="aden_form_hyp"/>
    <property type="match status" value="1"/>
</dbReference>
<dbReference type="InterPro" id="IPR053158">
    <property type="entry name" value="CapK_Type1_Caps_Biosynth"/>
</dbReference>
<sequence length="382" mass="43793">MRTVIGFIIKFNSLFKNLKIIRYRYINTLNLSLKACEQHGLKAENNRDFSPKLKGVSVGLSSGTSQQRGVFLVSPCEQALWAGYMIAKNITFSFRKKRVALFLRSNSNLYESASGLLIRFRFFDLTKPFDQLIEELEEYNPHILIAPAHVLGVIAQHRADIKPEKMISVAEVLEETVKEQVEARFSCRLGEIYQATEGYIASTCSHGNLHINEDILIVEKEWVDKDDGRFVPIITDLNRHTLPIIRYRLNDILVEETAPCSCGSQFTHLKRIEGREDDMLWLPDSNSAKLTGIFPDLIRRAMYICQTQVSDYRIEQNGKTITIAYDSDDTKQAEKDIATTLAELFSRLNVDKLDIKFSLGIDHDMMKKQRRIACYKKPNCLD</sequence>
<proteinExistence type="predicted"/>
<dbReference type="PANTHER" id="PTHR36932">
    <property type="entry name" value="CAPSULAR POLYSACCHARIDE BIOSYNTHESIS PROTEIN"/>
    <property type="match status" value="1"/>
</dbReference>